<gene>
    <name evidence="1" type="ORF">AMQ84_05100</name>
</gene>
<dbReference type="PATRIC" id="fig|483937.3.peg.4755"/>
<dbReference type="EMBL" id="LIRB01000106">
    <property type="protein sequence ID" value="KWX79969.1"/>
    <property type="molecule type" value="Genomic_DNA"/>
</dbReference>
<reference evidence="1 2" key="1">
    <citation type="submission" date="2015-08" db="EMBL/GenBank/DDBJ databases">
        <title>Genomes of Paenibacillus riograndensis.</title>
        <authorList>
            <person name="Sant'Anna F.H."/>
            <person name="Souza R."/>
            <person name="Ambrosini A."/>
            <person name="Bach E."/>
            <person name="Fernandes G."/>
            <person name="Balsanelli E."/>
            <person name="Baura V.A."/>
            <person name="Pedrosa F.O."/>
            <person name="Souza E.M."/>
            <person name="Passaglia L."/>
        </authorList>
    </citation>
    <scope>NUCLEOTIDE SEQUENCE [LARGE SCALE GENOMIC DNA]</scope>
    <source>
        <strain evidence="1 2">CAS34</strain>
    </source>
</reference>
<protein>
    <recommendedName>
        <fullName evidence="3">S1 motif domain-containing protein</fullName>
    </recommendedName>
</protein>
<evidence type="ECO:0000313" key="1">
    <source>
        <dbReference type="EMBL" id="KWX79969.1"/>
    </source>
</evidence>
<sequence>MIYLNEKSGRKEWYFEVDDEGTAYRQILLEEGKESKSSNLKKFEFFLSEKELPLNNPELKRIPKETFEKVWSIVNKDQQTIWHEQKELLTLGRKIAGYIEVFYPQGVIVSIPDNDALGVANYEECAENSQKRNMHKGLLVNAEIIGYDEINYWFILGDPKVFDCRYPLVSK</sequence>
<name>A0A132U8L3_9BACL</name>
<dbReference type="RefSeq" id="WP_060859551.1">
    <property type="nucleotide sequence ID" value="NZ_LIRB01000106.1"/>
</dbReference>
<accession>A0A132U8L3</accession>
<organism evidence="1 2">
    <name type="scientific">Paenibacillus riograndensis</name>
    <dbReference type="NCBI Taxonomy" id="483937"/>
    <lineage>
        <taxon>Bacteria</taxon>
        <taxon>Bacillati</taxon>
        <taxon>Bacillota</taxon>
        <taxon>Bacilli</taxon>
        <taxon>Bacillales</taxon>
        <taxon>Paenibacillaceae</taxon>
        <taxon>Paenibacillus</taxon>
        <taxon>Paenibacillus sonchi group</taxon>
    </lineage>
</organism>
<comment type="caution">
    <text evidence="1">The sequence shown here is derived from an EMBL/GenBank/DDBJ whole genome shotgun (WGS) entry which is preliminary data.</text>
</comment>
<evidence type="ECO:0000313" key="2">
    <source>
        <dbReference type="Proteomes" id="UP000070475"/>
    </source>
</evidence>
<keyword evidence="2" id="KW-1185">Reference proteome</keyword>
<evidence type="ECO:0008006" key="3">
    <source>
        <dbReference type="Google" id="ProtNLM"/>
    </source>
</evidence>
<dbReference type="Proteomes" id="UP000070475">
    <property type="component" value="Unassembled WGS sequence"/>
</dbReference>
<dbReference type="OrthoDB" id="2083321at2"/>
<proteinExistence type="predicted"/>
<dbReference type="AlphaFoldDB" id="A0A132U8L3"/>